<keyword evidence="2" id="KW-1185">Reference proteome</keyword>
<organism evidence="1 2">
    <name type="scientific">Aneurinibacillus aneurinilyticus ATCC 12856</name>
    <dbReference type="NCBI Taxonomy" id="649747"/>
    <lineage>
        <taxon>Bacteria</taxon>
        <taxon>Bacillati</taxon>
        <taxon>Bacillota</taxon>
        <taxon>Bacilli</taxon>
        <taxon>Bacillales</taxon>
        <taxon>Paenibacillaceae</taxon>
        <taxon>Aneurinibacillus group</taxon>
        <taxon>Aneurinibacillus</taxon>
    </lineage>
</organism>
<name>U1YFI8_ANEAE</name>
<dbReference type="AlphaFoldDB" id="U1YFI8"/>
<sequence>MGYKETNAQQSWPICHWFYLNVVGYKAFIFALVKNADWVSFI</sequence>
<dbReference type="HOGENOM" id="CLU_3246440_0_0_9"/>
<dbReference type="Proteomes" id="UP000016511">
    <property type="component" value="Unassembled WGS sequence"/>
</dbReference>
<accession>U1YFI8</accession>
<gene>
    <name evidence="1" type="ORF">HMPREF0083_02412</name>
</gene>
<proteinExistence type="predicted"/>
<dbReference type="EMBL" id="AWSJ01000147">
    <property type="protein sequence ID" value="ERI09571.1"/>
    <property type="molecule type" value="Genomic_DNA"/>
</dbReference>
<evidence type="ECO:0000313" key="2">
    <source>
        <dbReference type="Proteomes" id="UP000016511"/>
    </source>
</evidence>
<comment type="caution">
    <text evidence="1">The sequence shown here is derived from an EMBL/GenBank/DDBJ whole genome shotgun (WGS) entry which is preliminary data.</text>
</comment>
<evidence type="ECO:0000313" key="1">
    <source>
        <dbReference type="EMBL" id="ERI09571.1"/>
    </source>
</evidence>
<protein>
    <submittedName>
        <fullName evidence="1">Uncharacterized protein</fullName>
    </submittedName>
</protein>
<reference evidence="1 2" key="1">
    <citation type="submission" date="2013-08" db="EMBL/GenBank/DDBJ databases">
        <authorList>
            <person name="Weinstock G."/>
            <person name="Sodergren E."/>
            <person name="Wylie T."/>
            <person name="Fulton L."/>
            <person name="Fulton R."/>
            <person name="Fronick C."/>
            <person name="O'Laughlin M."/>
            <person name="Godfrey J."/>
            <person name="Miner T."/>
            <person name="Herter B."/>
            <person name="Appelbaum E."/>
            <person name="Cordes M."/>
            <person name="Lek S."/>
            <person name="Wollam A."/>
            <person name="Pepin K.H."/>
            <person name="Palsikar V.B."/>
            <person name="Mitreva M."/>
            <person name="Wilson R.K."/>
        </authorList>
    </citation>
    <scope>NUCLEOTIDE SEQUENCE [LARGE SCALE GENOMIC DNA]</scope>
    <source>
        <strain evidence="1 2">ATCC 12856</strain>
    </source>
</reference>
<dbReference type="STRING" id="649747.HMPREF0083_02412"/>